<gene>
    <name evidence="1" type="primary">NDJ1</name>
    <name evidence="1" type="ORF">FIM1_5060</name>
</gene>
<dbReference type="EMBL" id="CP015060">
    <property type="protein sequence ID" value="QGN17851.1"/>
    <property type="molecule type" value="Genomic_DNA"/>
</dbReference>
<evidence type="ECO:0000313" key="1">
    <source>
        <dbReference type="EMBL" id="QGN17851.1"/>
    </source>
</evidence>
<accession>A0ABX6F1U2</accession>
<reference evidence="1 2" key="1">
    <citation type="submission" date="2016-03" db="EMBL/GenBank/DDBJ databases">
        <title>How can Kluyveromyces marxianus grow so fast - potential evolutionary course in Saccharomyces Complex revealed by comparative genomics.</title>
        <authorList>
            <person name="Mo W."/>
            <person name="Lu W."/>
            <person name="Yang X."/>
            <person name="Qi J."/>
            <person name="Lv H."/>
        </authorList>
    </citation>
    <scope>NUCLEOTIDE SEQUENCE [LARGE SCALE GENOMIC DNA]</scope>
    <source>
        <strain evidence="1 2">FIM1</strain>
    </source>
</reference>
<organism evidence="1 2">
    <name type="scientific">Kluyveromyces marxianus</name>
    <name type="common">Yeast</name>
    <name type="synonym">Candida kefyr</name>
    <dbReference type="NCBI Taxonomy" id="4911"/>
    <lineage>
        <taxon>Eukaryota</taxon>
        <taxon>Fungi</taxon>
        <taxon>Dikarya</taxon>
        <taxon>Ascomycota</taxon>
        <taxon>Saccharomycotina</taxon>
        <taxon>Saccharomycetes</taxon>
        <taxon>Saccharomycetales</taxon>
        <taxon>Saccharomycetaceae</taxon>
        <taxon>Kluyveromyces</taxon>
    </lineage>
</organism>
<evidence type="ECO:0000313" key="2">
    <source>
        <dbReference type="Proteomes" id="UP000422736"/>
    </source>
</evidence>
<name>A0ABX6F1U2_KLUMA</name>
<dbReference type="Proteomes" id="UP000422736">
    <property type="component" value="Chromosome 8"/>
</dbReference>
<protein>
    <submittedName>
        <fullName evidence="1">Non-disjunction protein 1</fullName>
    </submittedName>
</protein>
<keyword evidence="2" id="KW-1185">Reference proteome</keyword>
<proteinExistence type="predicted"/>
<sequence>MNSPSDTEEFYDCQGDDTFLPGKLSLFKGSLLTANNAPSINPSLPPSSFKNTFRTKVARECHNYALLLWLLNSEQVNLTYHSDYQVNAFQVFKHNEQKLYQRHLDIRQMPLDIGDISMDATLVPGDTDGFDTSKFECSIYPILLQKTNYDHFQMDRLAEDYRSQFVKILENFEYQKVKHPKFAMLYLQQNLTLLTRAYIRDLFYDITFKYSSWSSAGSSEKVHLLKSLQRYHKEHTFIISHETIASFTEKLDHLTCLNYASSDEINTTLTYGVWIDTERGIILLCNGIAHTWDIMQIPSYSYKQSDDITAFVTKYMLFCNMSALETCMWFL</sequence>